<dbReference type="PANTHER" id="PTHR43464:SF19">
    <property type="entry name" value="UBIQUINONE BIOSYNTHESIS O-METHYLTRANSFERASE, MITOCHONDRIAL"/>
    <property type="match status" value="1"/>
</dbReference>
<evidence type="ECO:0000313" key="5">
    <source>
        <dbReference type="Proteomes" id="UP000029393"/>
    </source>
</evidence>
<evidence type="ECO:0000313" key="4">
    <source>
        <dbReference type="EMBL" id="KFN46727.1"/>
    </source>
</evidence>
<organism evidence="4 5">
    <name type="scientific">Arenimonas metalli CF5-1</name>
    <dbReference type="NCBI Taxonomy" id="1384056"/>
    <lineage>
        <taxon>Bacteria</taxon>
        <taxon>Pseudomonadati</taxon>
        <taxon>Pseudomonadota</taxon>
        <taxon>Gammaproteobacteria</taxon>
        <taxon>Lysobacterales</taxon>
        <taxon>Lysobacteraceae</taxon>
        <taxon>Arenimonas</taxon>
    </lineage>
</organism>
<keyword evidence="2" id="KW-0808">Transferase</keyword>
<dbReference type="eggNOG" id="COG2227">
    <property type="taxonomic scope" value="Bacteria"/>
</dbReference>
<evidence type="ECO:0000256" key="3">
    <source>
        <dbReference type="ARBA" id="ARBA00022691"/>
    </source>
</evidence>
<keyword evidence="5" id="KW-1185">Reference proteome</keyword>
<dbReference type="InterPro" id="IPR029063">
    <property type="entry name" value="SAM-dependent_MTases_sf"/>
</dbReference>
<dbReference type="PANTHER" id="PTHR43464">
    <property type="entry name" value="METHYLTRANSFERASE"/>
    <property type="match status" value="1"/>
</dbReference>
<protein>
    <recommendedName>
        <fullName evidence="6">Methyltransferase domain-containing protein</fullName>
    </recommendedName>
</protein>
<dbReference type="CDD" id="cd02440">
    <property type="entry name" value="AdoMet_MTases"/>
    <property type="match status" value="1"/>
</dbReference>
<dbReference type="STRING" id="1384056.N787_09430"/>
<name>A0A091B5C5_9GAMM</name>
<evidence type="ECO:0008006" key="6">
    <source>
        <dbReference type="Google" id="ProtNLM"/>
    </source>
</evidence>
<dbReference type="SUPFAM" id="SSF53335">
    <property type="entry name" value="S-adenosyl-L-methionine-dependent methyltransferases"/>
    <property type="match status" value="1"/>
</dbReference>
<dbReference type="Proteomes" id="UP000029393">
    <property type="component" value="Unassembled WGS sequence"/>
</dbReference>
<evidence type="ECO:0000256" key="2">
    <source>
        <dbReference type="ARBA" id="ARBA00022679"/>
    </source>
</evidence>
<sequence length="223" mass="24005">MPRERLVRSWFGNAEAWTRAVRDGLIESRRLATDQAVVEALLETAPARVLDVGCGEGWLCRTLSARGIEAVGIDVSRPLVDAARAAGGGRFEAMAYEDLAEAAPALGHFDAVACNFALLDEDLAPLLQAVHGLLAPGGRLVVQTVHPWGACGDEPYRDGWRLETFEGFGAQVFPEAMPWYFRTLASWHAALAAAGFRLVALREPSHPDTGRPLSLLMVCVSAG</sequence>
<gene>
    <name evidence="4" type="ORF">N787_09430</name>
</gene>
<dbReference type="GO" id="GO:0032259">
    <property type="term" value="P:methylation"/>
    <property type="evidence" value="ECO:0007669"/>
    <property type="project" value="UniProtKB-KW"/>
</dbReference>
<evidence type="ECO:0000256" key="1">
    <source>
        <dbReference type="ARBA" id="ARBA00022603"/>
    </source>
</evidence>
<reference evidence="4 5" key="1">
    <citation type="submission" date="2013-09" db="EMBL/GenBank/DDBJ databases">
        <title>Genome sequencing of Arenimonas metalli.</title>
        <authorList>
            <person name="Chen F."/>
            <person name="Wang G."/>
        </authorList>
    </citation>
    <scope>NUCLEOTIDE SEQUENCE [LARGE SCALE GENOMIC DNA]</scope>
    <source>
        <strain evidence="4 5">CF5-1</strain>
    </source>
</reference>
<accession>A0A091B5C5</accession>
<dbReference type="Pfam" id="PF13489">
    <property type="entry name" value="Methyltransf_23"/>
    <property type="match status" value="1"/>
</dbReference>
<keyword evidence="3" id="KW-0949">S-adenosyl-L-methionine</keyword>
<dbReference type="GO" id="GO:0008168">
    <property type="term" value="F:methyltransferase activity"/>
    <property type="evidence" value="ECO:0007669"/>
    <property type="project" value="UniProtKB-KW"/>
</dbReference>
<dbReference type="PATRIC" id="fig|1384056.3.peg.1115"/>
<dbReference type="AlphaFoldDB" id="A0A091B5C5"/>
<dbReference type="EMBL" id="AVCK01000013">
    <property type="protein sequence ID" value="KFN46727.1"/>
    <property type="molecule type" value="Genomic_DNA"/>
</dbReference>
<dbReference type="Gene3D" id="3.40.50.150">
    <property type="entry name" value="Vaccinia Virus protein VP39"/>
    <property type="match status" value="1"/>
</dbReference>
<proteinExistence type="predicted"/>
<keyword evidence="1" id="KW-0489">Methyltransferase</keyword>
<comment type="caution">
    <text evidence="4">The sequence shown here is derived from an EMBL/GenBank/DDBJ whole genome shotgun (WGS) entry which is preliminary data.</text>
</comment>
<dbReference type="RefSeq" id="WP_034211577.1">
    <property type="nucleotide sequence ID" value="NZ_AVCK01000013.1"/>
</dbReference>